<comment type="subcellular location">
    <subcellularLocation>
        <location evidence="1">Membrane</location>
        <topology evidence="1">Multi-pass membrane protein</topology>
    </subcellularLocation>
</comment>
<evidence type="ECO:0000256" key="5">
    <source>
        <dbReference type="SAM" id="Phobius"/>
    </source>
</evidence>
<feature type="transmembrane region" description="Helical" evidence="5">
    <location>
        <begin position="87"/>
        <end position="114"/>
    </location>
</feature>
<dbReference type="PANTHER" id="PTHR43229:SF2">
    <property type="entry name" value="NODULATION PROTEIN J"/>
    <property type="match status" value="1"/>
</dbReference>
<dbReference type="InterPro" id="IPR047817">
    <property type="entry name" value="ABC2_TM_bact-type"/>
</dbReference>
<evidence type="ECO:0000313" key="8">
    <source>
        <dbReference type="Proteomes" id="UP001596099"/>
    </source>
</evidence>
<sequence length="290" mass="30517">MSSGASTRTASVEDPQVHETLASSADVAQPPSYLAEVWVNFKRWNLKALRNPFIVVGSVVQPVVFLLLFSEVFGGVVGAAIGDAAGVGYLTFLVPAIVIQVALIAASSSGIGLVNDVENGMFEKVLVTPMRRSAVFVGKTLSEMVRVAVQGVLIIVLGVVLGATVETGVLGALAMVGVAVLFSLWFTAFSNVLALVTRDQESTIIGANLLVFPLLFVSSAFLPVESLPGWMQVVARLNPITYGVDATRTLMLEGWNWSALAPDLAVLVALDVVLGALAVYMLTRASSARV</sequence>
<dbReference type="PRINTS" id="PR00164">
    <property type="entry name" value="ABC2TRNSPORT"/>
</dbReference>
<evidence type="ECO:0000256" key="4">
    <source>
        <dbReference type="ARBA" id="ARBA00023136"/>
    </source>
</evidence>
<dbReference type="Pfam" id="PF01061">
    <property type="entry name" value="ABC2_membrane"/>
    <property type="match status" value="1"/>
</dbReference>
<dbReference type="InterPro" id="IPR013525">
    <property type="entry name" value="ABC2_TM"/>
</dbReference>
<feature type="transmembrane region" description="Helical" evidence="5">
    <location>
        <begin position="147"/>
        <end position="165"/>
    </location>
</feature>
<evidence type="ECO:0000259" key="6">
    <source>
        <dbReference type="PROSITE" id="PS51012"/>
    </source>
</evidence>
<dbReference type="InterPro" id="IPR051784">
    <property type="entry name" value="Nod_factor_ABC_transporter"/>
</dbReference>
<reference evidence="7 8" key="1">
    <citation type="journal article" date="2019" name="Int. J. Syst. Evol. Microbiol.">
        <title>The Global Catalogue of Microorganisms (GCM) 10K type strain sequencing project: providing services to taxonomists for standard genome sequencing and annotation.</title>
        <authorList>
            <consortium name="The Broad Institute Genomics Platform"/>
            <consortium name="The Broad Institute Genome Sequencing Center for Infectious Disease"/>
            <person name="Wu L."/>
            <person name="Ma J."/>
        </authorList>
    </citation>
    <scope>NUCLEOTIDE SEQUENCE [LARGE SCALE GENOMIC DNA]</scope>
    <source>
        <strain evidence="7 8">CGMCC 1.12543</strain>
    </source>
</reference>
<name>A0ABD5RHS5_9EURY</name>
<dbReference type="AlphaFoldDB" id="A0ABD5RHS5"/>
<dbReference type="EMBL" id="JBHSQH010000001">
    <property type="protein sequence ID" value="MFC5969995.1"/>
    <property type="molecule type" value="Genomic_DNA"/>
</dbReference>
<feature type="domain" description="ABC transmembrane type-2" evidence="6">
    <location>
        <begin position="53"/>
        <end position="285"/>
    </location>
</feature>
<feature type="transmembrane region" description="Helical" evidence="5">
    <location>
        <begin position="53"/>
        <end position="81"/>
    </location>
</feature>
<dbReference type="Proteomes" id="UP001596099">
    <property type="component" value="Unassembled WGS sequence"/>
</dbReference>
<dbReference type="InterPro" id="IPR000412">
    <property type="entry name" value="ABC_2_transport"/>
</dbReference>
<keyword evidence="8" id="KW-1185">Reference proteome</keyword>
<dbReference type="RefSeq" id="WP_247418586.1">
    <property type="nucleotide sequence ID" value="NZ_JALLGW010000002.1"/>
</dbReference>
<evidence type="ECO:0000256" key="2">
    <source>
        <dbReference type="ARBA" id="ARBA00022692"/>
    </source>
</evidence>
<organism evidence="7 8">
    <name type="scientific">Halomarina salina</name>
    <dbReference type="NCBI Taxonomy" id="1872699"/>
    <lineage>
        <taxon>Archaea</taxon>
        <taxon>Methanobacteriati</taxon>
        <taxon>Methanobacteriota</taxon>
        <taxon>Stenosarchaea group</taxon>
        <taxon>Halobacteria</taxon>
        <taxon>Halobacteriales</taxon>
        <taxon>Natronomonadaceae</taxon>
        <taxon>Halomarina</taxon>
    </lineage>
</organism>
<feature type="transmembrane region" description="Helical" evidence="5">
    <location>
        <begin position="203"/>
        <end position="222"/>
    </location>
</feature>
<comment type="caution">
    <text evidence="7">The sequence shown here is derived from an EMBL/GenBank/DDBJ whole genome shotgun (WGS) entry which is preliminary data.</text>
</comment>
<evidence type="ECO:0000256" key="1">
    <source>
        <dbReference type="ARBA" id="ARBA00004141"/>
    </source>
</evidence>
<protein>
    <submittedName>
        <fullName evidence="7">ABC transporter permease</fullName>
    </submittedName>
</protein>
<dbReference type="PANTHER" id="PTHR43229">
    <property type="entry name" value="NODULATION PROTEIN J"/>
    <property type="match status" value="1"/>
</dbReference>
<gene>
    <name evidence="7" type="ORF">ACFPYI_01490</name>
</gene>
<dbReference type="PROSITE" id="PS51012">
    <property type="entry name" value="ABC_TM2"/>
    <property type="match status" value="1"/>
</dbReference>
<evidence type="ECO:0000313" key="7">
    <source>
        <dbReference type="EMBL" id="MFC5969995.1"/>
    </source>
</evidence>
<keyword evidence="3 5" id="KW-1133">Transmembrane helix</keyword>
<dbReference type="GO" id="GO:0016020">
    <property type="term" value="C:membrane"/>
    <property type="evidence" value="ECO:0007669"/>
    <property type="project" value="UniProtKB-SubCell"/>
</dbReference>
<dbReference type="PIRSF" id="PIRSF006648">
    <property type="entry name" value="DrrB"/>
    <property type="match status" value="1"/>
</dbReference>
<accession>A0ABD5RHS5</accession>
<feature type="transmembrane region" description="Helical" evidence="5">
    <location>
        <begin position="171"/>
        <end position="196"/>
    </location>
</feature>
<feature type="transmembrane region" description="Helical" evidence="5">
    <location>
        <begin position="264"/>
        <end position="283"/>
    </location>
</feature>
<keyword evidence="2 5" id="KW-0812">Transmembrane</keyword>
<keyword evidence="4 5" id="KW-0472">Membrane</keyword>
<evidence type="ECO:0000256" key="3">
    <source>
        <dbReference type="ARBA" id="ARBA00022989"/>
    </source>
</evidence>
<proteinExistence type="predicted"/>